<reference evidence="1" key="1">
    <citation type="submission" date="2020-08" db="EMBL/GenBank/DDBJ databases">
        <title>Multicomponent nature underlies the extraordinary mechanical properties of spider dragline silk.</title>
        <authorList>
            <person name="Kono N."/>
            <person name="Nakamura H."/>
            <person name="Mori M."/>
            <person name="Yoshida Y."/>
            <person name="Ohtoshi R."/>
            <person name="Malay A.D."/>
            <person name="Moran D.A.P."/>
            <person name="Tomita M."/>
            <person name="Numata K."/>
            <person name="Arakawa K."/>
        </authorList>
    </citation>
    <scope>NUCLEOTIDE SEQUENCE</scope>
</reference>
<proteinExistence type="predicted"/>
<dbReference type="GO" id="GO:0035556">
    <property type="term" value="P:intracellular signal transduction"/>
    <property type="evidence" value="ECO:0007669"/>
    <property type="project" value="InterPro"/>
</dbReference>
<evidence type="ECO:0000313" key="1">
    <source>
        <dbReference type="EMBL" id="GFS79640.1"/>
    </source>
</evidence>
<dbReference type="EMBL" id="BMAW01002654">
    <property type="protein sequence ID" value="GFS79640.1"/>
    <property type="molecule type" value="Genomic_DNA"/>
</dbReference>
<evidence type="ECO:0000313" key="2">
    <source>
        <dbReference type="Proteomes" id="UP000887013"/>
    </source>
</evidence>
<keyword evidence="2" id="KW-1185">Reference proteome</keyword>
<dbReference type="AlphaFoldDB" id="A0A8X6MV61"/>
<protein>
    <submittedName>
        <fullName evidence="1">Uncharacterized protein</fullName>
    </submittedName>
</protein>
<dbReference type="SUPFAM" id="SSF158235">
    <property type="entry name" value="SOCS box-like"/>
    <property type="match status" value="1"/>
</dbReference>
<gene>
    <name evidence="1" type="ORF">NPIL_5662</name>
</gene>
<name>A0A8X6MV61_NEPPI</name>
<organism evidence="1 2">
    <name type="scientific">Nephila pilipes</name>
    <name type="common">Giant wood spider</name>
    <name type="synonym">Nephila maculata</name>
    <dbReference type="NCBI Taxonomy" id="299642"/>
    <lineage>
        <taxon>Eukaryota</taxon>
        <taxon>Metazoa</taxon>
        <taxon>Ecdysozoa</taxon>
        <taxon>Arthropoda</taxon>
        <taxon>Chelicerata</taxon>
        <taxon>Arachnida</taxon>
        <taxon>Araneae</taxon>
        <taxon>Araneomorphae</taxon>
        <taxon>Entelegynae</taxon>
        <taxon>Araneoidea</taxon>
        <taxon>Nephilidae</taxon>
        <taxon>Nephila</taxon>
    </lineage>
</organism>
<dbReference type="InterPro" id="IPR036036">
    <property type="entry name" value="SOCS_box-like_dom_sf"/>
</dbReference>
<accession>A0A8X6MV61</accession>
<sequence>MENLYLVKRMFTFGVQKPTIGFIHVIEIANVPMDIYYTYNELPLDIIPFSAEKNMIKIKLESGTIWRYATGRSEMRYDTQGSKETKLFSLVQLASITIIHHIKLTNILSLPLPHTIKHYLLENYSSLHDHLIPTPSDAELLNFYMHRDELKFFCDVPLPFDIYTILKTRRSSFSCQTEDSIIFIGSPLMPLTKKKFLIFVQIVLRQTSKIAAFV</sequence>
<dbReference type="Proteomes" id="UP000887013">
    <property type="component" value="Unassembled WGS sequence"/>
</dbReference>
<comment type="caution">
    <text evidence="1">The sequence shown here is derived from an EMBL/GenBank/DDBJ whole genome shotgun (WGS) entry which is preliminary data.</text>
</comment>